<reference evidence="1 2" key="1">
    <citation type="submission" date="2023-06" db="EMBL/GenBank/DDBJ databases">
        <authorList>
            <person name="Yushchuk O."/>
            <person name="Binda E."/>
            <person name="Ruckert-Reed C."/>
            <person name="Fedorenko V."/>
            <person name="Kalinowski J."/>
            <person name="Marinelli F."/>
        </authorList>
    </citation>
    <scope>NUCLEOTIDE SEQUENCE [LARGE SCALE GENOMIC DNA]</scope>
    <source>
        <strain evidence="1 2">NRRL 3884</strain>
    </source>
</reference>
<evidence type="ECO:0000313" key="1">
    <source>
        <dbReference type="EMBL" id="WIM99942.1"/>
    </source>
</evidence>
<protein>
    <submittedName>
        <fullName evidence="1">Uncharacterized protein</fullName>
    </submittedName>
</protein>
<proteinExistence type="predicted"/>
<dbReference type="RefSeq" id="WP_284921389.1">
    <property type="nucleotide sequence ID" value="NZ_CP126980.1"/>
</dbReference>
<evidence type="ECO:0000313" key="2">
    <source>
        <dbReference type="Proteomes" id="UP001240150"/>
    </source>
</evidence>
<keyword evidence="2" id="KW-1185">Reference proteome</keyword>
<dbReference type="Proteomes" id="UP001240150">
    <property type="component" value="Chromosome"/>
</dbReference>
<dbReference type="EMBL" id="CP126980">
    <property type="protein sequence ID" value="WIM99942.1"/>
    <property type="molecule type" value="Genomic_DNA"/>
</dbReference>
<accession>A0ABY8WT27</accession>
<gene>
    <name evidence="1" type="ORF">ACTOB_003612</name>
</gene>
<organism evidence="1 2">
    <name type="scientific">Actinoplanes oblitus</name>
    <dbReference type="NCBI Taxonomy" id="3040509"/>
    <lineage>
        <taxon>Bacteria</taxon>
        <taxon>Bacillati</taxon>
        <taxon>Actinomycetota</taxon>
        <taxon>Actinomycetes</taxon>
        <taxon>Micromonosporales</taxon>
        <taxon>Micromonosporaceae</taxon>
        <taxon>Actinoplanes</taxon>
    </lineage>
</organism>
<sequence>MISLKKIHTRARLGAVGWDQADRRRIRNPVPWTADYLIGALTSRSSTLFPELERVARAKGFGDVLDAWDDLDVDR</sequence>
<name>A0ABY8WT27_9ACTN</name>